<accession>A0ABQ7J828</accession>
<evidence type="ECO:0000256" key="6">
    <source>
        <dbReference type="PROSITE-ProRule" id="PRU00282"/>
    </source>
</evidence>
<dbReference type="InterPro" id="IPR018108">
    <property type="entry name" value="MCP_transmembrane"/>
</dbReference>
<dbReference type="EMBL" id="JADAQX010000462">
    <property type="protein sequence ID" value="KAF8820149.1"/>
    <property type="molecule type" value="Genomic_DNA"/>
</dbReference>
<dbReference type="Pfam" id="PF00153">
    <property type="entry name" value="Mito_carr"/>
    <property type="match status" value="3"/>
</dbReference>
<evidence type="ECO:0000313" key="8">
    <source>
        <dbReference type="EMBL" id="KAF8820149.1"/>
    </source>
</evidence>
<feature type="repeat" description="Solcar" evidence="6">
    <location>
        <begin position="122"/>
        <end position="203"/>
    </location>
</feature>
<organism evidence="8 9">
    <name type="scientific">Cardiosporidium cionae</name>
    <dbReference type="NCBI Taxonomy" id="476202"/>
    <lineage>
        <taxon>Eukaryota</taxon>
        <taxon>Sar</taxon>
        <taxon>Alveolata</taxon>
        <taxon>Apicomplexa</taxon>
        <taxon>Aconoidasida</taxon>
        <taxon>Nephromycida</taxon>
        <taxon>Cardiosporidium</taxon>
    </lineage>
</organism>
<dbReference type="PANTHER" id="PTHR24089">
    <property type="entry name" value="SOLUTE CARRIER FAMILY 25"/>
    <property type="match status" value="1"/>
</dbReference>
<evidence type="ECO:0000256" key="3">
    <source>
        <dbReference type="ARBA" id="ARBA00022692"/>
    </source>
</evidence>
<dbReference type="Proteomes" id="UP000823046">
    <property type="component" value="Unassembled WGS sequence"/>
</dbReference>
<dbReference type="Gene3D" id="1.50.40.10">
    <property type="entry name" value="Mitochondrial carrier domain"/>
    <property type="match status" value="1"/>
</dbReference>
<reference evidence="8 9" key="1">
    <citation type="journal article" date="2020" name="bioRxiv">
        <title>Metabolic contributions of an alphaproteobacterial endosymbiont in the apicomplexan Cardiosporidium cionae.</title>
        <authorList>
            <person name="Hunter E.S."/>
            <person name="Paight C.J."/>
            <person name="Lane C.E."/>
        </authorList>
    </citation>
    <scope>NUCLEOTIDE SEQUENCE [LARGE SCALE GENOMIC DNA]</scope>
    <source>
        <strain evidence="8">ESH_2018</strain>
    </source>
</reference>
<comment type="subcellular location">
    <subcellularLocation>
        <location evidence="1">Membrane</location>
        <topology evidence="1">Multi-pass membrane protein</topology>
    </subcellularLocation>
</comment>
<comment type="similarity">
    <text evidence="7">Belongs to the mitochondrial carrier (TC 2.A.29) family.</text>
</comment>
<keyword evidence="5 6" id="KW-0472">Membrane</keyword>
<sequence length="314" mass="35265">MISSDFSRHRSPEPLETGLFHSRACTVCTLLKGSVAGASAKFVVYPLDRLKMIYQVKGTKLGNFRLHRVFDEIQTILRNEGLQALWKGHLASFVRTFAHSGIVFCSFDFYQERLLDSFPAQKQSVCNILAGGCAGVTSTVITYPLDVWNTRMAISKNVKDYSQVTLVSYEGKRSLYRGLLTTGIGIFPYAGCSFFTFEYLKSLIQKRNNTEKLSSFQALMCGGLAGVTSQTLTYPLDTVRKFLQANTFLYKMKEEGYGSKSHPTIKEAMSRIFRDSGLRGFYNGVSLNWIKGFFGAGISFMIHENIKSLLKKHC</sequence>
<evidence type="ECO:0000256" key="2">
    <source>
        <dbReference type="ARBA" id="ARBA00022448"/>
    </source>
</evidence>
<dbReference type="InterPro" id="IPR002067">
    <property type="entry name" value="MCP"/>
</dbReference>
<keyword evidence="3 6" id="KW-0812">Transmembrane</keyword>
<proteinExistence type="inferred from homology"/>
<keyword evidence="4" id="KW-0677">Repeat</keyword>
<keyword evidence="2 7" id="KW-0813">Transport</keyword>
<dbReference type="PRINTS" id="PR00926">
    <property type="entry name" value="MITOCARRIER"/>
</dbReference>
<comment type="caution">
    <text evidence="8">The sequence shown here is derived from an EMBL/GenBank/DDBJ whole genome shotgun (WGS) entry which is preliminary data.</text>
</comment>
<keyword evidence="9" id="KW-1185">Reference proteome</keyword>
<feature type="repeat" description="Solcar" evidence="6">
    <location>
        <begin position="213"/>
        <end position="309"/>
    </location>
</feature>
<evidence type="ECO:0000256" key="7">
    <source>
        <dbReference type="RuleBase" id="RU000488"/>
    </source>
</evidence>
<evidence type="ECO:0000256" key="1">
    <source>
        <dbReference type="ARBA" id="ARBA00004141"/>
    </source>
</evidence>
<feature type="repeat" description="Solcar" evidence="6">
    <location>
        <begin position="24"/>
        <end position="113"/>
    </location>
</feature>
<evidence type="ECO:0000256" key="4">
    <source>
        <dbReference type="ARBA" id="ARBA00022737"/>
    </source>
</evidence>
<protein>
    <submittedName>
        <fullName evidence="8">Mitochondrial carrier superfamily protein</fullName>
    </submittedName>
</protein>
<evidence type="ECO:0000256" key="5">
    <source>
        <dbReference type="ARBA" id="ARBA00023136"/>
    </source>
</evidence>
<dbReference type="PROSITE" id="PS50920">
    <property type="entry name" value="SOLCAR"/>
    <property type="match status" value="3"/>
</dbReference>
<dbReference type="SUPFAM" id="SSF103506">
    <property type="entry name" value="Mitochondrial carrier"/>
    <property type="match status" value="1"/>
</dbReference>
<evidence type="ECO:0000313" key="9">
    <source>
        <dbReference type="Proteomes" id="UP000823046"/>
    </source>
</evidence>
<gene>
    <name evidence="8" type="ORF">IE077_003496</name>
</gene>
<name>A0ABQ7J828_9APIC</name>
<dbReference type="InterPro" id="IPR023395">
    <property type="entry name" value="MCP_dom_sf"/>
</dbReference>